<keyword evidence="2" id="KW-0812">Transmembrane</keyword>
<evidence type="ECO:0008006" key="5">
    <source>
        <dbReference type="Google" id="ProtNLM"/>
    </source>
</evidence>
<keyword evidence="2" id="KW-0472">Membrane</keyword>
<keyword evidence="2" id="KW-1133">Transmembrane helix</keyword>
<reference evidence="3 4" key="1">
    <citation type="submission" date="2018-01" db="EMBL/GenBank/DDBJ databases">
        <title>Arthrobacter sp. nov., from glaciers in China.</title>
        <authorList>
            <person name="Liu Q."/>
            <person name="Xin Y.-H."/>
        </authorList>
    </citation>
    <scope>NUCLEOTIDE SEQUENCE [LARGE SCALE GENOMIC DNA]</scope>
    <source>
        <strain evidence="3 4">HLT2-12-2</strain>
    </source>
</reference>
<feature type="compositionally biased region" description="Low complexity" evidence="1">
    <location>
        <begin position="223"/>
        <end position="250"/>
    </location>
</feature>
<dbReference type="AlphaFoldDB" id="A0A2S4A0U3"/>
<accession>A0A2S4A0U3</accession>
<dbReference type="Proteomes" id="UP000237061">
    <property type="component" value="Unassembled WGS sequence"/>
</dbReference>
<feature type="compositionally biased region" description="Polar residues" evidence="1">
    <location>
        <begin position="101"/>
        <end position="122"/>
    </location>
</feature>
<keyword evidence="4" id="KW-1185">Reference proteome</keyword>
<evidence type="ECO:0000313" key="3">
    <source>
        <dbReference type="EMBL" id="POH75135.1"/>
    </source>
</evidence>
<comment type="caution">
    <text evidence="3">The sequence shown here is derived from an EMBL/GenBank/DDBJ whole genome shotgun (WGS) entry which is preliminary data.</text>
</comment>
<feature type="compositionally biased region" description="Acidic residues" evidence="1">
    <location>
        <begin position="452"/>
        <end position="463"/>
    </location>
</feature>
<dbReference type="RefSeq" id="WP_103463795.1">
    <property type="nucleotide sequence ID" value="NZ_PPXC01000001.1"/>
</dbReference>
<name>A0A2S4A0U3_ARTGL</name>
<evidence type="ECO:0000256" key="1">
    <source>
        <dbReference type="SAM" id="MobiDB-lite"/>
    </source>
</evidence>
<proteinExistence type="predicted"/>
<sequence>MNESSDANGQGAEEFPTPTSGEPETGSAEARLSGTDYKFAEPTLGDAAISEDVAESVDLETAEAEAAAVEHEAELAARGVSSGLGEDLPGTPAASEPDWDSATTVLRTDFSQPPVATNPWTQPAQEAAPEQPAATEPVAAPAVPEADLPPAPEAAPGQFDAGAGAPHTDPAQDAAAATTLGHSVDDGHGWHRPETQWQQSATPWQPKAGAWQSPAQIARGEADAASAAAAVGGTDAAASAGQPEFTQAIPAVPPVPPAPAATAPAAPYGQPAQAAQQPYQSSQQPGVASQFGSATPSAPQGSAAGAQPPYGQAQPPYGQQPAQSGAQPPYGQAQPPYGAPTPFGQPATPGGQPPYGAPGMPPVPGGPQGPGFPGGPQGPQGPGFPGGPQGLQGPGGSGGGNGKKKLFIILAIVVLAVVLLGVLVTLLIGFITSSLNNAGPAPAPTTQSQESPSDDPSSEDVDPGLDVVVPQASPLDWIQGDCLRDFKGVSAAADVVLCNSPHSAQLVGTFYYGDDETFPGGDALKAKAAEICKDVQLTTEAESMKDLKQLTAYPSQSTWDDSGDRRVDCLIQDTSGNNLLSSLTK</sequence>
<feature type="compositionally biased region" description="Low complexity" evidence="1">
    <location>
        <begin position="123"/>
        <end position="146"/>
    </location>
</feature>
<feature type="transmembrane region" description="Helical" evidence="2">
    <location>
        <begin position="406"/>
        <end position="431"/>
    </location>
</feature>
<evidence type="ECO:0000256" key="2">
    <source>
        <dbReference type="SAM" id="Phobius"/>
    </source>
</evidence>
<organism evidence="3 4">
    <name type="scientific">Arthrobacter glacialis</name>
    <dbReference type="NCBI Taxonomy" id="1664"/>
    <lineage>
        <taxon>Bacteria</taxon>
        <taxon>Bacillati</taxon>
        <taxon>Actinomycetota</taxon>
        <taxon>Actinomycetes</taxon>
        <taxon>Micrococcales</taxon>
        <taxon>Micrococcaceae</taxon>
        <taxon>Arthrobacter</taxon>
    </lineage>
</organism>
<feature type="region of interest" description="Disordered" evidence="1">
    <location>
        <begin position="1"/>
        <end position="36"/>
    </location>
</feature>
<feature type="compositionally biased region" description="Gly residues" evidence="1">
    <location>
        <begin position="368"/>
        <end position="398"/>
    </location>
</feature>
<feature type="compositionally biased region" description="Basic and acidic residues" evidence="1">
    <location>
        <begin position="183"/>
        <end position="194"/>
    </location>
</feature>
<feature type="region of interest" description="Disordered" evidence="1">
    <location>
        <begin position="58"/>
        <end position="398"/>
    </location>
</feature>
<gene>
    <name evidence="3" type="ORF">CVS27_00530</name>
</gene>
<feature type="region of interest" description="Disordered" evidence="1">
    <location>
        <begin position="437"/>
        <end position="466"/>
    </location>
</feature>
<feature type="compositionally biased region" description="Low complexity" evidence="1">
    <location>
        <begin position="165"/>
        <end position="179"/>
    </location>
</feature>
<feature type="compositionally biased region" description="Low complexity" evidence="1">
    <location>
        <begin position="260"/>
        <end position="350"/>
    </location>
</feature>
<feature type="compositionally biased region" description="Pro residues" evidence="1">
    <location>
        <begin position="351"/>
        <end position="367"/>
    </location>
</feature>
<evidence type="ECO:0000313" key="4">
    <source>
        <dbReference type="Proteomes" id="UP000237061"/>
    </source>
</evidence>
<protein>
    <recommendedName>
        <fullName evidence="5">Septum formation-related domain-containing protein</fullName>
    </recommendedName>
</protein>
<dbReference type="EMBL" id="PPXC01000001">
    <property type="protein sequence ID" value="POH75135.1"/>
    <property type="molecule type" value="Genomic_DNA"/>
</dbReference>